<comment type="caution">
    <text evidence="1">The sequence shown here is derived from an EMBL/GenBank/DDBJ whole genome shotgun (WGS) entry which is preliminary data.</text>
</comment>
<accession>A0A0V0SQ31</accession>
<sequence length="30" mass="3379">MAVCIDQADIFARFNDIAAQVEDCPQMLHL</sequence>
<dbReference type="AlphaFoldDB" id="A0A0V0SQ31"/>
<protein>
    <submittedName>
        <fullName evidence="1">Uncharacterized protein</fullName>
    </submittedName>
</protein>
<dbReference type="EMBL" id="JYDJ01004494">
    <property type="protein sequence ID" value="KRX28515.1"/>
    <property type="molecule type" value="Genomic_DNA"/>
</dbReference>
<reference evidence="1 2" key="1">
    <citation type="submission" date="2015-01" db="EMBL/GenBank/DDBJ databases">
        <title>Evolution of Trichinella species and genotypes.</title>
        <authorList>
            <person name="Korhonen P.K."/>
            <person name="Edoardo P."/>
            <person name="Giuseppe L.R."/>
            <person name="Gasser R.B."/>
        </authorList>
    </citation>
    <scope>NUCLEOTIDE SEQUENCE [LARGE SCALE GENOMIC DNA]</scope>
    <source>
        <strain evidence="1">ISS417</strain>
    </source>
</reference>
<proteinExistence type="predicted"/>
<keyword evidence="2" id="KW-1185">Reference proteome</keyword>
<evidence type="ECO:0000313" key="1">
    <source>
        <dbReference type="EMBL" id="KRX28515.1"/>
    </source>
</evidence>
<gene>
    <name evidence="1" type="ORF">T05_10171</name>
</gene>
<name>A0A0V0SQ31_9BILA</name>
<dbReference type="Proteomes" id="UP000055048">
    <property type="component" value="Unassembled WGS sequence"/>
</dbReference>
<organism evidence="1 2">
    <name type="scientific">Trichinella murrelli</name>
    <dbReference type="NCBI Taxonomy" id="144512"/>
    <lineage>
        <taxon>Eukaryota</taxon>
        <taxon>Metazoa</taxon>
        <taxon>Ecdysozoa</taxon>
        <taxon>Nematoda</taxon>
        <taxon>Enoplea</taxon>
        <taxon>Dorylaimia</taxon>
        <taxon>Trichinellida</taxon>
        <taxon>Trichinellidae</taxon>
        <taxon>Trichinella</taxon>
    </lineage>
</organism>
<evidence type="ECO:0000313" key="2">
    <source>
        <dbReference type="Proteomes" id="UP000055048"/>
    </source>
</evidence>